<comment type="catalytic activity">
    <reaction evidence="10 11">
        <text>L-cysteinyl-[protein] + hexadecanoyl-CoA = S-hexadecanoyl-L-cysteinyl-[protein] + CoA</text>
        <dbReference type="Rhea" id="RHEA:36683"/>
        <dbReference type="Rhea" id="RHEA-COMP:10131"/>
        <dbReference type="Rhea" id="RHEA-COMP:11032"/>
        <dbReference type="ChEBI" id="CHEBI:29950"/>
        <dbReference type="ChEBI" id="CHEBI:57287"/>
        <dbReference type="ChEBI" id="CHEBI:57379"/>
        <dbReference type="ChEBI" id="CHEBI:74151"/>
        <dbReference type="EC" id="2.3.1.225"/>
    </reaction>
</comment>
<dbReference type="InParanoid" id="G3J7C6"/>
<dbReference type="GO" id="GO:0005783">
    <property type="term" value="C:endoplasmic reticulum"/>
    <property type="evidence" value="ECO:0007669"/>
    <property type="project" value="TreeGrafter"/>
</dbReference>
<keyword evidence="3 11" id="KW-0812">Transmembrane</keyword>
<evidence type="ECO:0000256" key="11">
    <source>
        <dbReference type="RuleBase" id="RU079119"/>
    </source>
</evidence>
<feature type="region of interest" description="Disordered" evidence="12">
    <location>
        <begin position="1"/>
        <end position="285"/>
    </location>
</feature>
<dbReference type="OrthoDB" id="9909019at2759"/>
<protein>
    <recommendedName>
        <fullName evidence="11">Palmitoyltransferase</fullName>
        <ecNumber evidence="11">2.3.1.225</ecNumber>
    </recommendedName>
</protein>
<keyword evidence="6" id="KW-0564">Palmitate</keyword>
<dbReference type="PROSITE" id="PS50216">
    <property type="entry name" value="DHHC"/>
    <property type="match status" value="1"/>
</dbReference>
<organism evidence="14 15">
    <name type="scientific">Cordyceps militaris (strain CM01)</name>
    <name type="common">Caterpillar fungus</name>
    <dbReference type="NCBI Taxonomy" id="983644"/>
    <lineage>
        <taxon>Eukaryota</taxon>
        <taxon>Fungi</taxon>
        <taxon>Dikarya</taxon>
        <taxon>Ascomycota</taxon>
        <taxon>Pezizomycotina</taxon>
        <taxon>Sordariomycetes</taxon>
        <taxon>Hypocreomycetidae</taxon>
        <taxon>Hypocreales</taxon>
        <taxon>Cordycipitaceae</taxon>
        <taxon>Cordyceps</taxon>
    </lineage>
</organism>
<evidence type="ECO:0000256" key="12">
    <source>
        <dbReference type="SAM" id="MobiDB-lite"/>
    </source>
</evidence>
<evidence type="ECO:0000256" key="9">
    <source>
        <dbReference type="ARBA" id="ARBA00023463"/>
    </source>
</evidence>
<keyword evidence="2 11" id="KW-0808">Transferase</keyword>
<evidence type="ECO:0000256" key="3">
    <source>
        <dbReference type="ARBA" id="ARBA00022692"/>
    </source>
</evidence>
<dbReference type="Proteomes" id="UP000001610">
    <property type="component" value="Unassembled WGS sequence"/>
</dbReference>
<feature type="compositionally biased region" description="Low complexity" evidence="12">
    <location>
        <begin position="122"/>
        <end position="139"/>
    </location>
</feature>
<keyword evidence="7" id="KW-0449">Lipoprotein</keyword>
<reference evidence="14 15" key="1">
    <citation type="journal article" date="2011" name="Genome Biol.">
        <title>Genome sequence of the insect pathogenic fungus Cordyceps militaris, a valued traditional Chinese medicine.</title>
        <authorList>
            <person name="Zheng P."/>
            <person name="Xia Y."/>
            <person name="Xiao G."/>
            <person name="Xiong C."/>
            <person name="Hu X."/>
            <person name="Zhang S."/>
            <person name="Zheng H."/>
            <person name="Huang Y."/>
            <person name="Zhou Y."/>
            <person name="Wang S."/>
            <person name="Zhao G.P."/>
            <person name="Liu X."/>
            <person name="St Leger R.J."/>
            <person name="Wang C."/>
        </authorList>
    </citation>
    <scope>NUCLEOTIDE SEQUENCE [LARGE SCALE GENOMIC DNA]</scope>
    <source>
        <strain evidence="14 15">CM01</strain>
    </source>
</reference>
<dbReference type="GeneID" id="18162985"/>
<evidence type="ECO:0000256" key="8">
    <source>
        <dbReference type="ARBA" id="ARBA00023315"/>
    </source>
</evidence>
<evidence type="ECO:0000256" key="5">
    <source>
        <dbReference type="ARBA" id="ARBA00023136"/>
    </source>
</evidence>
<dbReference type="GO" id="GO:0005794">
    <property type="term" value="C:Golgi apparatus"/>
    <property type="evidence" value="ECO:0007669"/>
    <property type="project" value="TreeGrafter"/>
</dbReference>
<evidence type="ECO:0000259" key="13">
    <source>
        <dbReference type="Pfam" id="PF01529"/>
    </source>
</evidence>
<feature type="transmembrane region" description="Helical" evidence="11">
    <location>
        <begin position="510"/>
        <end position="532"/>
    </location>
</feature>
<dbReference type="PANTHER" id="PTHR22883:SF43">
    <property type="entry name" value="PALMITOYLTRANSFERASE APP"/>
    <property type="match status" value="1"/>
</dbReference>
<feature type="compositionally biased region" description="Polar residues" evidence="12">
    <location>
        <begin position="30"/>
        <end position="46"/>
    </location>
</feature>
<dbReference type="EC" id="2.3.1.225" evidence="11"/>
<dbReference type="GO" id="GO:0006612">
    <property type="term" value="P:protein targeting to membrane"/>
    <property type="evidence" value="ECO:0007669"/>
    <property type="project" value="TreeGrafter"/>
</dbReference>
<dbReference type="HOGENOM" id="CLU_021757_0_0_1"/>
<feature type="transmembrane region" description="Helical" evidence="11">
    <location>
        <begin position="465"/>
        <end position="490"/>
    </location>
</feature>
<dbReference type="VEuPathDB" id="FungiDB:CCM_00952"/>
<evidence type="ECO:0000256" key="2">
    <source>
        <dbReference type="ARBA" id="ARBA00022679"/>
    </source>
</evidence>
<proteinExistence type="inferred from homology"/>
<accession>G3J7C6</accession>
<keyword evidence="4 11" id="KW-1133">Transmembrane helix</keyword>
<feature type="compositionally biased region" description="Polar residues" evidence="12">
    <location>
        <begin position="190"/>
        <end position="206"/>
    </location>
</feature>
<dbReference type="InterPro" id="IPR039859">
    <property type="entry name" value="PFA4/ZDH16/20/ERF2-like"/>
</dbReference>
<dbReference type="OMA" id="VPVKYCK"/>
<comment type="similarity">
    <text evidence="9">Belongs to the DHHC palmitoyltransferase family. ERF2/ZDHHC9 subfamily.</text>
</comment>
<dbReference type="AlphaFoldDB" id="G3J7C6"/>
<feature type="transmembrane region" description="Helical" evidence="11">
    <location>
        <begin position="322"/>
        <end position="344"/>
    </location>
</feature>
<dbReference type="KEGG" id="cmt:CCM_00952"/>
<sequence length="632" mass="70121">MAMASRLSSERPSERPTSPPDGSSFPAPQDVNTRQARPASIVSSRMTDFGSDDGQSSAKETKSRAAKPGAAGTSRSKFAPMARQQKQFGKLGPAGPAPATTRSHVPSLTSNAFFRPMSSQKLQAQRAAAARPATTLQPPVDYENFDDGMTDAGVSTIGNSAPHRKTTSDVRPHSRGTETADRETLDRLTANASPTTGHVPTDSLTDSMRPLKQQRNSTHDQPTSPVAEKSTRSFRSSFRLGRRSDVSAGRHRGTNGAEKLYSNASSPRLHPVESHGRPVTGATAKTEREHGRLGWVYQYFEGNTVFCLGGRWQNTRHRPMNIATGIFVLVPCILFFVSEASWLWHNISPALPIVCAYLSFLCFSSFVHASVSDPGILPRNLHQFPPLGENDDPLQLGPPTNDWTLVKSAEPSAAAMEVPVKHCRTCNIWRPPRAHHCRLCDNCIETHDHHCVWLNNCVGKRNYKYFFVFISSGTLLSLFLIGTSLAQILIHRSRQNITFGQAINHFRAPFALVIISALAFCYPFALLVYHVFWIARGETTREYVNSHKFDKKERYRPFSQGNLFKNFMAVLCRPRGPSYYTFKGNYQYGDQRLGMRRDLRPRQNSQGMELGAVQGATEGFQGPVALRGESRQ</sequence>
<dbReference type="STRING" id="983644.G3J7C6"/>
<feature type="domain" description="Palmitoyltransferase DHHC" evidence="13">
    <location>
        <begin position="421"/>
        <end position="546"/>
    </location>
</feature>
<gene>
    <name evidence="14" type="ORF">CCM_00952</name>
</gene>
<dbReference type="RefSeq" id="XP_006666173.1">
    <property type="nucleotide sequence ID" value="XM_006666110.1"/>
</dbReference>
<evidence type="ECO:0000256" key="1">
    <source>
        <dbReference type="ARBA" id="ARBA00004127"/>
    </source>
</evidence>
<evidence type="ECO:0000256" key="6">
    <source>
        <dbReference type="ARBA" id="ARBA00023139"/>
    </source>
</evidence>
<feature type="compositionally biased region" description="Polar residues" evidence="12">
    <location>
        <begin position="213"/>
        <end position="224"/>
    </location>
</feature>
<evidence type="ECO:0000256" key="7">
    <source>
        <dbReference type="ARBA" id="ARBA00023288"/>
    </source>
</evidence>
<name>G3J7C6_CORMM</name>
<feature type="transmembrane region" description="Helical" evidence="11">
    <location>
        <begin position="350"/>
        <end position="371"/>
    </location>
</feature>
<evidence type="ECO:0000256" key="4">
    <source>
        <dbReference type="ARBA" id="ARBA00022989"/>
    </source>
</evidence>
<comment type="subcellular location">
    <subcellularLocation>
        <location evidence="1">Endomembrane system</location>
        <topology evidence="1">Multi-pass membrane protein</topology>
    </subcellularLocation>
</comment>
<keyword evidence="8 11" id="KW-0012">Acyltransferase</keyword>
<keyword evidence="5 11" id="KW-0472">Membrane</keyword>
<dbReference type="GO" id="GO:0019706">
    <property type="term" value="F:protein-cysteine S-palmitoyltransferase activity"/>
    <property type="evidence" value="ECO:0007669"/>
    <property type="project" value="UniProtKB-EC"/>
</dbReference>
<dbReference type="Pfam" id="PF01529">
    <property type="entry name" value="DHHC"/>
    <property type="match status" value="1"/>
</dbReference>
<comment type="domain">
    <text evidence="11">The DHHC domain is required for palmitoyltransferase activity.</text>
</comment>
<evidence type="ECO:0000313" key="15">
    <source>
        <dbReference type="Proteomes" id="UP000001610"/>
    </source>
</evidence>
<feature type="compositionally biased region" description="Basic and acidic residues" evidence="12">
    <location>
        <begin position="166"/>
        <end position="186"/>
    </location>
</feature>
<evidence type="ECO:0000313" key="14">
    <source>
        <dbReference type="EMBL" id="EGX96296.1"/>
    </source>
</evidence>
<feature type="compositionally biased region" description="Polar residues" evidence="12">
    <location>
        <begin position="100"/>
        <end position="121"/>
    </location>
</feature>
<evidence type="ECO:0000256" key="10">
    <source>
        <dbReference type="ARBA" id="ARBA00048048"/>
    </source>
</evidence>
<dbReference type="EMBL" id="JH126399">
    <property type="protein sequence ID" value="EGX96296.1"/>
    <property type="molecule type" value="Genomic_DNA"/>
</dbReference>
<dbReference type="PANTHER" id="PTHR22883">
    <property type="entry name" value="ZINC FINGER DHHC DOMAIN CONTAINING PROTEIN"/>
    <property type="match status" value="1"/>
</dbReference>
<dbReference type="eggNOG" id="KOG1311">
    <property type="taxonomic scope" value="Eukaryota"/>
</dbReference>
<keyword evidence="15" id="KW-1185">Reference proteome</keyword>
<dbReference type="InterPro" id="IPR001594">
    <property type="entry name" value="Palmitoyltrfase_DHHC"/>
</dbReference>